<dbReference type="PROSITE" id="PS50005">
    <property type="entry name" value="TPR"/>
    <property type="match status" value="6"/>
</dbReference>
<dbReference type="Proteomes" id="UP000622533">
    <property type="component" value="Unassembled WGS sequence"/>
</dbReference>
<protein>
    <submittedName>
        <fullName evidence="4">Tetratricopeptide repeat protein</fullName>
    </submittedName>
</protein>
<dbReference type="SUPFAM" id="SSF48452">
    <property type="entry name" value="TPR-like"/>
    <property type="match status" value="1"/>
</dbReference>
<dbReference type="Pfam" id="PF13181">
    <property type="entry name" value="TPR_8"/>
    <property type="match status" value="1"/>
</dbReference>
<dbReference type="InterPro" id="IPR050498">
    <property type="entry name" value="Ycf3"/>
</dbReference>
<keyword evidence="5" id="KW-1185">Reference proteome</keyword>
<dbReference type="PROSITE" id="PS50293">
    <property type="entry name" value="TPR_REGION"/>
    <property type="match status" value="2"/>
</dbReference>
<keyword evidence="1" id="KW-0677">Repeat</keyword>
<feature type="repeat" description="TPR" evidence="3">
    <location>
        <begin position="276"/>
        <end position="309"/>
    </location>
</feature>
<dbReference type="InterPro" id="IPR011990">
    <property type="entry name" value="TPR-like_helical_dom_sf"/>
</dbReference>
<organism evidence="4 5">
    <name type="scientific">Desmonostoc muscorum LEGE 12446</name>
    <dbReference type="NCBI Taxonomy" id="1828758"/>
    <lineage>
        <taxon>Bacteria</taxon>
        <taxon>Bacillati</taxon>
        <taxon>Cyanobacteriota</taxon>
        <taxon>Cyanophyceae</taxon>
        <taxon>Nostocales</taxon>
        <taxon>Nostocaceae</taxon>
        <taxon>Desmonostoc</taxon>
    </lineage>
</organism>
<feature type="repeat" description="TPR" evidence="3">
    <location>
        <begin position="36"/>
        <end position="69"/>
    </location>
</feature>
<dbReference type="GO" id="GO:0046813">
    <property type="term" value="P:receptor-mediated virion attachment to host cell"/>
    <property type="evidence" value="ECO:0007669"/>
    <property type="project" value="TreeGrafter"/>
</dbReference>
<sequence length="422" mass="48530">MNEEFYNRGLEKAKRKDYAGAIEEFSHALQLTPYFIEAYLQRGLAYYDSGAFLKAVSDYTEALKLNPESVEAYYCRALARLALKNLPGTLEDVERAIRFNLNYAPAYQLRGMVRRKQGYIQDAIANFKKAAGLYLEQQDKENCRLCLEQIKHLQPQELPAVQQSRSPSAPILSTKEYFTQLLEKAEKGDTQEALADLNWVLKADPQDAQAYCCRGVVRCKMGNYREAIADLNQALRLNFQDAIVYRNRGKARSVLGDHTGAIADLNQALQMQPEDALVYIARGNAYRAMGNYLGAIEDYTQALQINPNDAQAYYNRGIAYSCIEEMQNAVENYQRAASIFCEQEDWGNYQQVLSSLEKIQKFSPQSKKQNYNLLRQRLLRMVGGYWEIAERLIEQKQDYYPGMSDEWYLQKVIDDLERDHGM</sequence>
<feature type="repeat" description="TPR" evidence="3">
    <location>
        <begin position="242"/>
        <end position="275"/>
    </location>
</feature>
<dbReference type="Pfam" id="PF00515">
    <property type="entry name" value="TPR_1"/>
    <property type="match status" value="1"/>
</dbReference>
<evidence type="ECO:0000313" key="4">
    <source>
        <dbReference type="EMBL" id="MBE9023201.1"/>
    </source>
</evidence>
<dbReference type="SMART" id="SM00028">
    <property type="entry name" value="TPR"/>
    <property type="match status" value="9"/>
</dbReference>
<reference evidence="4" key="1">
    <citation type="submission" date="2020-10" db="EMBL/GenBank/DDBJ databases">
        <authorList>
            <person name="Castelo-Branco R."/>
            <person name="Eusebio N."/>
            <person name="Adriana R."/>
            <person name="Vieira A."/>
            <person name="Brugerolle De Fraissinette N."/>
            <person name="Rezende De Castro R."/>
            <person name="Schneider M.P."/>
            <person name="Vasconcelos V."/>
            <person name="Leao P.N."/>
        </authorList>
    </citation>
    <scope>NUCLEOTIDE SEQUENCE</scope>
    <source>
        <strain evidence="4">LEGE 12446</strain>
    </source>
</reference>
<dbReference type="InterPro" id="IPR019734">
    <property type="entry name" value="TPR_rpt"/>
</dbReference>
<proteinExistence type="predicted"/>
<evidence type="ECO:0000256" key="2">
    <source>
        <dbReference type="ARBA" id="ARBA00022803"/>
    </source>
</evidence>
<dbReference type="PANTHER" id="PTHR44858:SF1">
    <property type="entry name" value="UDP-N-ACETYLGLUCOSAMINE--PEPTIDE N-ACETYLGLUCOSAMINYLTRANSFERASE SPINDLY-RELATED"/>
    <property type="match status" value="1"/>
</dbReference>
<evidence type="ECO:0000256" key="1">
    <source>
        <dbReference type="ARBA" id="ARBA00022737"/>
    </source>
</evidence>
<feature type="repeat" description="TPR" evidence="3">
    <location>
        <begin position="208"/>
        <end position="241"/>
    </location>
</feature>
<accession>A0A8J6ZZS6</accession>
<dbReference type="AlphaFoldDB" id="A0A8J6ZZS6"/>
<keyword evidence="2 3" id="KW-0802">TPR repeat</keyword>
<dbReference type="PANTHER" id="PTHR44858">
    <property type="entry name" value="TETRATRICOPEPTIDE REPEAT PROTEIN 6"/>
    <property type="match status" value="1"/>
</dbReference>
<evidence type="ECO:0000313" key="5">
    <source>
        <dbReference type="Proteomes" id="UP000622533"/>
    </source>
</evidence>
<dbReference type="GO" id="GO:0009279">
    <property type="term" value="C:cell outer membrane"/>
    <property type="evidence" value="ECO:0007669"/>
    <property type="project" value="TreeGrafter"/>
</dbReference>
<dbReference type="RefSeq" id="WP_193916704.1">
    <property type="nucleotide sequence ID" value="NZ_JADEXS020000001.1"/>
</dbReference>
<feature type="repeat" description="TPR" evidence="3">
    <location>
        <begin position="2"/>
        <end position="35"/>
    </location>
</feature>
<comment type="caution">
    <text evidence="4">The sequence shown here is derived from an EMBL/GenBank/DDBJ whole genome shotgun (WGS) entry which is preliminary data.</text>
</comment>
<dbReference type="Pfam" id="PF13414">
    <property type="entry name" value="TPR_11"/>
    <property type="match status" value="2"/>
</dbReference>
<gene>
    <name evidence="4" type="ORF">IQ276_12405</name>
</gene>
<evidence type="ECO:0000256" key="3">
    <source>
        <dbReference type="PROSITE-ProRule" id="PRU00339"/>
    </source>
</evidence>
<feature type="repeat" description="TPR" evidence="3">
    <location>
        <begin position="310"/>
        <end position="343"/>
    </location>
</feature>
<dbReference type="Gene3D" id="1.25.40.10">
    <property type="entry name" value="Tetratricopeptide repeat domain"/>
    <property type="match status" value="4"/>
</dbReference>
<dbReference type="EMBL" id="JADEXS010000139">
    <property type="protein sequence ID" value="MBE9023201.1"/>
    <property type="molecule type" value="Genomic_DNA"/>
</dbReference>
<name>A0A8J6ZZS6_DESMC</name>